<evidence type="ECO:0008006" key="4">
    <source>
        <dbReference type="Google" id="ProtNLM"/>
    </source>
</evidence>
<feature type="signal peptide" evidence="1">
    <location>
        <begin position="1"/>
        <end position="21"/>
    </location>
</feature>
<proteinExistence type="predicted"/>
<dbReference type="Proteomes" id="UP000075884">
    <property type="component" value="Unassembled WGS sequence"/>
</dbReference>
<keyword evidence="1" id="KW-0732">Signal</keyword>
<evidence type="ECO:0000313" key="2">
    <source>
        <dbReference type="EnsemblMetazoa" id="ADIR007636-PA"/>
    </source>
</evidence>
<dbReference type="EnsemblMetazoa" id="ADIR007636-RA">
    <property type="protein sequence ID" value="ADIR007636-PA"/>
    <property type="gene ID" value="ADIR007636"/>
</dbReference>
<feature type="chain" id="PRO_5008129930" description="Ggy family antimicrobial peptide" evidence="1">
    <location>
        <begin position="22"/>
        <end position="109"/>
    </location>
</feature>
<accession>A0A182NJ11</accession>
<sequence>MASFKVTLFFALVALCAIVSAIPAPQQPAAARQAIEPRPVAAAGSLDAADELEAGADDKDLKGASSFGYGYYGYPGYYGYGGYPGYAYSYGWGRYPYYRYGGLYGGYWY</sequence>
<protein>
    <recommendedName>
        <fullName evidence="4">Ggy family antimicrobial peptide</fullName>
    </recommendedName>
</protein>
<reference evidence="2" key="2">
    <citation type="submission" date="2020-05" db="UniProtKB">
        <authorList>
            <consortium name="EnsemblMetazoa"/>
        </authorList>
    </citation>
    <scope>IDENTIFICATION</scope>
    <source>
        <strain evidence="2">WRAIR2</strain>
    </source>
</reference>
<dbReference type="AlphaFoldDB" id="A0A182NJ11"/>
<keyword evidence="3" id="KW-1185">Reference proteome</keyword>
<dbReference type="VEuPathDB" id="VectorBase:ADIR007636"/>
<evidence type="ECO:0000256" key="1">
    <source>
        <dbReference type="SAM" id="SignalP"/>
    </source>
</evidence>
<evidence type="ECO:0000313" key="3">
    <source>
        <dbReference type="Proteomes" id="UP000075884"/>
    </source>
</evidence>
<name>A0A182NJ11_9DIPT</name>
<reference evidence="3" key="1">
    <citation type="submission" date="2013-03" db="EMBL/GenBank/DDBJ databases">
        <title>The Genome Sequence of Anopheles dirus WRAIR2.</title>
        <authorList>
            <consortium name="The Broad Institute Genomics Platform"/>
            <person name="Neafsey D.E."/>
            <person name="Walton C."/>
            <person name="Walker B."/>
            <person name="Young S.K."/>
            <person name="Zeng Q."/>
            <person name="Gargeya S."/>
            <person name="Fitzgerald M."/>
            <person name="Haas B."/>
            <person name="Abouelleil A."/>
            <person name="Allen A.W."/>
            <person name="Alvarado L."/>
            <person name="Arachchi H.M."/>
            <person name="Berlin A.M."/>
            <person name="Chapman S.B."/>
            <person name="Gainer-Dewar J."/>
            <person name="Goldberg J."/>
            <person name="Griggs A."/>
            <person name="Gujja S."/>
            <person name="Hansen M."/>
            <person name="Howarth C."/>
            <person name="Imamovic A."/>
            <person name="Ireland A."/>
            <person name="Larimer J."/>
            <person name="McCowan C."/>
            <person name="Murphy C."/>
            <person name="Pearson M."/>
            <person name="Poon T.W."/>
            <person name="Priest M."/>
            <person name="Roberts A."/>
            <person name="Saif S."/>
            <person name="Shea T."/>
            <person name="Sisk P."/>
            <person name="Sykes S."/>
            <person name="Wortman J."/>
            <person name="Nusbaum C."/>
            <person name="Birren B."/>
        </authorList>
    </citation>
    <scope>NUCLEOTIDE SEQUENCE [LARGE SCALE GENOMIC DNA]</scope>
    <source>
        <strain evidence="3">WRAIR2</strain>
    </source>
</reference>
<organism evidence="2 3">
    <name type="scientific">Anopheles dirus</name>
    <dbReference type="NCBI Taxonomy" id="7168"/>
    <lineage>
        <taxon>Eukaryota</taxon>
        <taxon>Metazoa</taxon>
        <taxon>Ecdysozoa</taxon>
        <taxon>Arthropoda</taxon>
        <taxon>Hexapoda</taxon>
        <taxon>Insecta</taxon>
        <taxon>Pterygota</taxon>
        <taxon>Neoptera</taxon>
        <taxon>Endopterygota</taxon>
        <taxon>Diptera</taxon>
        <taxon>Nematocera</taxon>
        <taxon>Culicoidea</taxon>
        <taxon>Culicidae</taxon>
        <taxon>Anophelinae</taxon>
        <taxon>Anopheles</taxon>
    </lineage>
</organism>